<gene>
    <name evidence="1" type="ORF">ElyMa_001923000</name>
</gene>
<proteinExistence type="predicted"/>
<reference evidence="1 2" key="1">
    <citation type="journal article" date="2021" name="Elife">
        <title>Chloroplast acquisition without the gene transfer in kleptoplastic sea slugs, Plakobranchus ocellatus.</title>
        <authorList>
            <person name="Maeda T."/>
            <person name="Takahashi S."/>
            <person name="Yoshida T."/>
            <person name="Shimamura S."/>
            <person name="Takaki Y."/>
            <person name="Nagai Y."/>
            <person name="Toyoda A."/>
            <person name="Suzuki Y."/>
            <person name="Arimoto A."/>
            <person name="Ishii H."/>
            <person name="Satoh N."/>
            <person name="Nishiyama T."/>
            <person name="Hasebe M."/>
            <person name="Maruyama T."/>
            <person name="Minagawa J."/>
            <person name="Obokata J."/>
            <person name="Shigenobu S."/>
        </authorList>
    </citation>
    <scope>NUCLEOTIDE SEQUENCE [LARGE SCALE GENOMIC DNA]</scope>
</reference>
<protein>
    <submittedName>
        <fullName evidence="1">Uncharacterized protein</fullName>
    </submittedName>
</protein>
<organism evidence="1 2">
    <name type="scientific">Elysia marginata</name>
    <dbReference type="NCBI Taxonomy" id="1093978"/>
    <lineage>
        <taxon>Eukaryota</taxon>
        <taxon>Metazoa</taxon>
        <taxon>Spiralia</taxon>
        <taxon>Lophotrochozoa</taxon>
        <taxon>Mollusca</taxon>
        <taxon>Gastropoda</taxon>
        <taxon>Heterobranchia</taxon>
        <taxon>Euthyneura</taxon>
        <taxon>Panpulmonata</taxon>
        <taxon>Sacoglossa</taxon>
        <taxon>Placobranchoidea</taxon>
        <taxon>Plakobranchidae</taxon>
        <taxon>Elysia</taxon>
    </lineage>
</organism>
<name>A0AAV4EVT6_9GAST</name>
<dbReference type="AlphaFoldDB" id="A0AAV4EVT6"/>
<evidence type="ECO:0000313" key="2">
    <source>
        <dbReference type="Proteomes" id="UP000762676"/>
    </source>
</evidence>
<sequence>MWEIQGINLHTKLNIYKPVILNTQLYGCESWTTYRGHKRKVNHFHLEFLRHLLFTDDILATLHELPLAECPMKYTVTDCLDCYRTSEVETFEVSIESFPSNLFLLGHMPLEEPMLTQEETEVSVLMPPLNKLASKFEIMAVQDPLKKKDETLWTEKDFFQPVYTQEPSDPHDVPLLTCILDEDEFPKVTFNRMAESFVSPLVAKHIPETLKAKMCEPDMDEKLMLAPDDLEQVLNLEQEQQPFKCFVGPDNAVDCVEKLGSSDNLAEEKDQPSFFIKMNQSDLTPENAGNYKVKRTPFLELRDTDISDYVESTLQQSVIPDAFDKLDLRKEEVTSAVYVTSTFLRAKELKKIELNLWVKEKNNDEMQIPEPSMSPSEKPPNSIKQATELISLTPVTLESKVAHVLTDPELSHVTVPLLNIDILEADMEESNTKPIEEVHKDDAFELVKQPAKSEVQSCAKEQIDVHVSKKPDQSLQQGFEIRIQPVPFKGPMEDILLCLVESAAPYLEYMKRAQRISGSETLMSISVDSARFLFKEIEKQFLEQEDIGY</sequence>
<dbReference type="EMBL" id="BMAT01003899">
    <property type="protein sequence ID" value="GFR64460.1"/>
    <property type="molecule type" value="Genomic_DNA"/>
</dbReference>
<evidence type="ECO:0000313" key="1">
    <source>
        <dbReference type="EMBL" id="GFR64460.1"/>
    </source>
</evidence>
<accession>A0AAV4EVT6</accession>
<keyword evidence="2" id="KW-1185">Reference proteome</keyword>
<dbReference type="Proteomes" id="UP000762676">
    <property type="component" value="Unassembled WGS sequence"/>
</dbReference>
<comment type="caution">
    <text evidence="1">The sequence shown here is derived from an EMBL/GenBank/DDBJ whole genome shotgun (WGS) entry which is preliminary data.</text>
</comment>